<dbReference type="PANTHER" id="PTHR16222">
    <property type="entry name" value="ADP-RIBOSYLGLYCOHYDROLASE"/>
    <property type="match status" value="1"/>
</dbReference>
<evidence type="ECO:0008006" key="5">
    <source>
        <dbReference type="Google" id="ProtNLM"/>
    </source>
</evidence>
<protein>
    <recommendedName>
        <fullName evidence="5">ADP-ribosylglycohydrolase</fullName>
    </recommendedName>
</protein>
<evidence type="ECO:0000313" key="3">
    <source>
        <dbReference type="EMBL" id="CAF3770358.1"/>
    </source>
</evidence>
<organism evidence="3 4">
    <name type="scientific">Rotaria sordida</name>
    <dbReference type="NCBI Taxonomy" id="392033"/>
    <lineage>
        <taxon>Eukaryota</taxon>
        <taxon>Metazoa</taxon>
        <taxon>Spiralia</taxon>
        <taxon>Gnathifera</taxon>
        <taxon>Rotifera</taxon>
        <taxon>Eurotatoria</taxon>
        <taxon>Bdelloidea</taxon>
        <taxon>Philodinida</taxon>
        <taxon>Philodinidae</taxon>
        <taxon>Rotaria</taxon>
    </lineage>
</organism>
<dbReference type="Pfam" id="PF03747">
    <property type="entry name" value="ADP_ribosyl_GH"/>
    <property type="match status" value="1"/>
</dbReference>
<dbReference type="Gene3D" id="1.10.4080.10">
    <property type="entry name" value="ADP-ribosylation/Crystallin J1"/>
    <property type="match status" value="1"/>
</dbReference>
<dbReference type="PANTHER" id="PTHR16222:SF41">
    <property type="entry name" value="ADP-RIBOSYLARGININE HYDROLASE"/>
    <property type="match status" value="1"/>
</dbReference>
<dbReference type="AlphaFoldDB" id="A0A818ZKE0"/>
<dbReference type="EMBL" id="CAJOBE010001738">
    <property type="protein sequence ID" value="CAF3770358.1"/>
    <property type="molecule type" value="Genomic_DNA"/>
</dbReference>
<evidence type="ECO:0000313" key="4">
    <source>
        <dbReference type="Proteomes" id="UP000663874"/>
    </source>
</evidence>
<dbReference type="GO" id="GO:0046872">
    <property type="term" value="F:metal ion binding"/>
    <property type="evidence" value="ECO:0007669"/>
    <property type="project" value="UniProtKB-KW"/>
</dbReference>
<dbReference type="InterPro" id="IPR005502">
    <property type="entry name" value="Ribosyl_crysJ1"/>
</dbReference>
<comment type="caution">
    <text evidence="3">The sequence shown here is derived from an EMBL/GenBank/DDBJ whole genome shotgun (WGS) entry which is preliminary data.</text>
</comment>
<feature type="binding site" evidence="1">
    <location>
        <position position="301"/>
    </location>
    <ligand>
        <name>Mg(2+)</name>
        <dbReference type="ChEBI" id="CHEBI:18420"/>
        <label>1</label>
    </ligand>
</feature>
<reference evidence="3" key="1">
    <citation type="submission" date="2021-02" db="EMBL/GenBank/DDBJ databases">
        <authorList>
            <person name="Nowell W R."/>
        </authorList>
    </citation>
    <scope>NUCLEOTIDE SEQUENCE</scope>
</reference>
<sequence length="388" mass="44638">MSNYLFERYKASMILSGVGDALGYRNGIWLYNNSGKDIYREFIETFQQIEHIHIQLPQWRLSDNSILHLAIGECLSEYGEKDPSSGLYLSIVKKLKSILNDLKNRHPNSNQISSINRLSENDWSQPYSPISNDSKSAVRSISIGLRYSKISEFDKLMNVSIEISRMTNSHLEGFLGGFISSLFTSYAIQDKPINTWIKSLIQILPYLQHHIQSQQGSHLTHYIKSWSSFEKFWKDFIIRQDVNIKDMEERDNFYRSLSHAGWPGSSGCDSIAIAYNALITSDCSWSELCKRSCFHTGQTNSTGSIAAGLFGIIYGFQYVPIDNYKNIEYHDRLENVAIKLFDLREKEIKLKQINDQHGPCQHFKFVPSNILDNMPGFRQSILSTNQRK</sequence>
<keyword evidence="1" id="KW-0460">Magnesium</keyword>
<name>A0A818ZKE0_9BILA</name>
<dbReference type="EMBL" id="CAJOAX010001962">
    <property type="protein sequence ID" value="CAF3759792.1"/>
    <property type="molecule type" value="Genomic_DNA"/>
</dbReference>
<gene>
    <name evidence="3" type="ORF">FNK824_LOCUS13323</name>
    <name evidence="2" type="ORF">OTI717_LOCUS16052</name>
</gene>
<keyword evidence="1" id="KW-0479">Metal-binding</keyword>
<feature type="binding site" evidence="1">
    <location>
        <position position="62"/>
    </location>
    <ligand>
        <name>Mg(2+)</name>
        <dbReference type="ChEBI" id="CHEBI:18420"/>
        <label>1</label>
    </ligand>
</feature>
<dbReference type="InterPro" id="IPR050792">
    <property type="entry name" value="ADP-ribosylglycohydrolase"/>
</dbReference>
<evidence type="ECO:0000313" key="2">
    <source>
        <dbReference type="EMBL" id="CAF3759792.1"/>
    </source>
</evidence>
<feature type="binding site" evidence="1">
    <location>
        <position position="63"/>
    </location>
    <ligand>
        <name>Mg(2+)</name>
        <dbReference type="ChEBI" id="CHEBI:18420"/>
        <label>1</label>
    </ligand>
</feature>
<proteinExistence type="predicted"/>
<dbReference type="InterPro" id="IPR036705">
    <property type="entry name" value="Ribosyl_crysJ1_sf"/>
</dbReference>
<accession>A0A818ZKE0</accession>
<comment type="cofactor">
    <cofactor evidence="1">
        <name>Mg(2+)</name>
        <dbReference type="ChEBI" id="CHEBI:18420"/>
    </cofactor>
    <text evidence="1">Binds 2 magnesium ions per subunit.</text>
</comment>
<dbReference type="SUPFAM" id="SSF101478">
    <property type="entry name" value="ADP-ribosylglycohydrolase"/>
    <property type="match status" value="1"/>
</dbReference>
<dbReference type="Proteomes" id="UP000663823">
    <property type="component" value="Unassembled WGS sequence"/>
</dbReference>
<dbReference type="Proteomes" id="UP000663874">
    <property type="component" value="Unassembled WGS sequence"/>
</dbReference>
<evidence type="ECO:0000256" key="1">
    <source>
        <dbReference type="PIRSR" id="PIRSR605502-1"/>
    </source>
</evidence>